<name>A0A9P7R5A9_9PEZI</name>
<feature type="transmembrane region" description="Helical" evidence="1">
    <location>
        <begin position="6"/>
        <end position="27"/>
    </location>
</feature>
<keyword evidence="1" id="KW-0472">Membrane</keyword>
<reference evidence="2" key="1">
    <citation type="submission" date="2021-05" db="EMBL/GenBank/DDBJ databases">
        <title>Comparative genomics of three Colletotrichum scovillei strains and genetic complementation revealed genes involved fungal growth and virulence on chili pepper.</title>
        <authorList>
            <person name="Hsieh D.-K."/>
            <person name="Chuang S.-C."/>
            <person name="Chen C.-Y."/>
            <person name="Chao Y.-T."/>
            <person name="Lu M.-Y.J."/>
            <person name="Lee M.-H."/>
            <person name="Shih M.-C."/>
        </authorList>
    </citation>
    <scope>NUCLEOTIDE SEQUENCE</scope>
    <source>
        <strain evidence="2">Coll-153</strain>
    </source>
</reference>
<evidence type="ECO:0000256" key="1">
    <source>
        <dbReference type="SAM" id="Phobius"/>
    </source>
</evidence>
<protein>
    <submittedName>
        <fullName evidence="2">Uncharacterized protein</fullName>
    </submittedName>
</protein>
<organism evidence="2 3">
    <name type="scientific">Colletotrichum scovillei</name>
    <dbReference type="NCBI Taxonomy" id="1209932"/>
    <lineage>
        <taxon>Eukaryota</taxon>
        <taxon>Fungi</taxon>
        <taxon>Dikarya</taxon>
        <taxon>Ascomycota</taxon>
        <taxon>Pezizomycotina</taxon>
        <taxon>Sordariomycetes</taxon>
        <taxon>Hypocreomycetidae</taxon>
        <taxon>Glomerellales</taxon>
        <taxon>Glomerellaceae</taxon>
        <taxon>Colletotrichum</taxon>
        <taxon>Colletotrichum acutatum species complex</taxon>
    </lineage>
</organism>
<dbReference type="AlphaFoldDB" id="A0A9P7R5A9"/>
<dbReference type="EMBL" id="JAESDN010000005">
    <property type="protein sequence ID" value="KAG7050485.1"/>
    <property type="molecule type" value="Genomic_DNA"/>
</dbReference>
<sequence length="94" mass="10645">MRMDILQSVVVTAFYHATVVFVMWYCTESRPASRISMEGNRCKEGLEGRVSIASIASRCRAVLAGTEYLTSLHLVKLVLLSVRYLMRTNTVTRE</sequence>
<evidence type="ECO:0000313" key="2">
    <source>
        <dbReference type="EMBL" id="KAG7050485.1"/>
    </source>
</evidence>
<dbReference type="Proteomes" id="UP000699042">
    <property type="component" value="Unassembled WGS sequence"/>
</dbReference>
<evidence type="ECO:0000313" key="3">
    <source>
        <dbReference type="Proteomes" id="UP000699042"/>
    </source>
</evidence>
<gene>
    <name evidence="2" type="ORF">JMJ77_013232</name>
</gene>
<accession>A0A9P7R5A9</accession>
<keyword evidence="3" id="KW-1185">Reference proteome</keyword>
<keyword evidence="1" id="KW-0812">Transmembrane</keyword>
<proteinExistence type="predicted"/>
<keyword evidence="1" id="KW-1133">Transmembrane helix</keyword>
<comment type="caution">
    <text evidence="2">The sequence shown here is derived from an EMBL/GenBank/DDBJ whole genome shotgun (WGS) entry which is preliminary data.</text>
</comment>